<evidence type="ECO:0000259" key="1">
    <source>
        <dbReference type="PROSITE" id="PS51186"/>
    </source>
</evidence>
<sequence>MTIMVMLASFPPDVRIVGTNVSLRPWELHDLPRMPALFDDPEVARWTALPSPFDLNAARARIARSHRLAAGGVGLQLAVTLPGEERVPRGEIGLMRDPDEPGTAELGYAIGPAHRGMGLASGALVLCAELARRELGFERVILRIDPENGPSLGVARSAGFVPADVPLFHRPMKGRIHALVTWILPG</sequence>
<dbReference type="PANTHER" id="PTHR43792:SF16">
    <property type="entry name" value="N-ACETYLTRANSFERASE DOMAIN-CONTAINING PROTEIN"/>
    <property type="match status" value="1"/>
</dbReference>
<dbReference type="OrthoDB" id="3829771at2"/>
<dbReference type="Proteomes" id="UP000538929">
    <property type="component" value="Unassembled WGS sequence"/>
</dbReference>
<name>A0A7W3Y1K1_9ACTN</name>
<dbReference type="PANTHER" id="PTHR43792">
    <property type="entry name" value="GNAT FAMILY, PUTATIVE (AFU_ORTHOLOGUE AFUA_3G00765)-RELATED-RELATED"/>
    <property type="match status" value="1"/>
</dbReference>
<dbReference type="InterPro" id="IPR016181">
    <property type="entry name" value="Acyl_CoA_acyltransferase"/>
</dbReference>
<accession>A0A7W3Y1K1</accession>
<dbReference type="InterPro" id="IPR000182">
    <property type="entry name" value="GNAT_dom"/>
</dbReference>
<dbReference type="SUPFAM" id="SSF55729">
    <property type="entry name" value="Acyl-CoA N-acyltransferases (Nat)"/>
    <property type="match status" value="1"/>
</dbReference>
<keyword evidence="2" id="KW-0808">Transferase</keyword>
<evidence type="ECO:0000313" key="3">
    <source>
        <dbReference type="Proteomes" id="UP000538929"/>
    </source>
</evidence>
<dbReference type="Pfam" id="PF13302">
    <property type="entry name" value="Acetyltransf_3"/>
    <property type="match status" value="1"/>
</dbReference>
<dbReference type="GO" id="GO:0016747">
    <property type="term" value="F:acyltransferase activity, transferring groups other than amino-acyl groups"/>
    <property type="evidence" value="ECO:0007669"/>
    <property type="project" value="InterPro"/>
</dbReference>
<dbReference type="InterPro" id="IPR051531">
    <property type="entry name" value="N-acetyltransferase"/>
</dbReference>
<reference evidence="3" key="1">
    <citation type="submission" date="2019-10" db="EMBL/GenBank/DDBJ databases">
        <title>Streptomyces sp. nov., a novel actinobacterium isolated from alkaline environment.</title>
        <authorList>
            <person name="Golinska P."/>
        </authorList>
    </citation>
    <scope>NUCLEOTIDE SEQUENCE [LARGE SCALE GENOMIC DNA]</scope>
    <source>
        <strain evidence="3">DSM 42118</strain>
    </source>
</reference>
<gene>
    <name evidence="2" type="ORF">FNQ90_09805</name>
</gene>
<comment type="caution">
    <text evidence="2">The sequence shown here is derived from an EMBL/GenBank/DDBJ whole genome shotgun (WGS) entry which is preliminary data.</text>
</comment>
<protein>
    <submittedName>
        <fullName evidence="2">GNAT family N-acetyltransferase</fullName>
    </submittedName>
</protein>
<evidence type="ECO:0000313" key="2">
    <source>
        <dbReference type="EMBL" id="MBB0244392.1"/>
    </source>
</evidence>
<dbReference type="EMBL" id="VKHT01000228">
    <property type="protein sequence ID" value="MBB0244392.1"/>
    <property type="molecule type" value="Genomic_DNA"/>
</dbReference>
<dbReference type="AlphaFoldDB" id="A0A7W3Y1K1"/>
<keyword evidence="3" id="KW-1185">Reference proteome</keyword>
<dbReference type="CDD" id="cd04301">
    <property type="entry name" value="NAT_SF"/>
    <property type="match status" value="1"/>
</dbReference>
<dbReference type="Gene3D" id="3.40.630.30">
    <property type="match status" value="1"/>
</dbReference>
<organism evidence="2 3">
    <name type="scientific">Streptomyces alkaliphilus</name>
    <dbReference type="NCBI Taxonomy" id="1472722"/>
    <lineage>
        <taxon>Bacteria</taxon>
        <taxon>Bacillati</taxon>
        <taxon>Actinomycetota</taxon>
        <taxon>Actinomycetes</taxon>
        <taxon>Kitasatosporales</taxon>
        <taxon>Streptomycetaceae</taxon>
        <taxon>Streptomyces</taxon>
    </lineage>
</organism>
<dbReference type="PROSITE" id="PS51186">
    <property type="entry name" value="GNAT"/>
    <property type="match status" value="1"/>
</dbReference>
<feature type="domain" description="N-acetyltransferase" evidence="1">
    <location>
        <begin position="21"/>
        <end position="186"/>
    </location>
</feature>
<proteinExistence type="predicted"/>